<dbReference type="InterPro" id="IPR016135">
    <property type="entry name" value="UBQ-conjugating_enzyme/RWD"/>
</dbReference>
<keyword evidence="3" id="KW-0548">Nucleotidyltransferase</keyword>
<sequence>MPQTSAKPLRGRRRFMADLEELKSTGFSLHNHRLNRLRSGDDEGSVEFVILRANHHLVTINLLASDTSDYPESHQFYAFALEANGIPDYVATVIQGITDRPSRTLQETIRRLFFDLARAESQGESSDEHEEETSDEDDIDGDFDYGYDAVLSQPTRFEVEQLRKDFLETIAHDYRPGLIRMGEDRFLISVSLPIVQLARRIPLRVLSAWDKRLLARTQHLTLLISGLGREYPILDSDGEYRREAKNAGVDLSFNVGLCQRYKPSKDQALELVRKHGLKNVEEHIQQPPELLGTDDEDEDDAQQERVSTPEPEEMDPGHLERFSLSTSLESVLQNLFLPVLRLRVKYNLGWAGAETLLADVETLQQSPEMLFAYREVEYRRADAAEMEMGRSYALPADPLFAGNTQVKVLNLPWLTFTYLLRRFMLCTRYCLVCHKTIDTNFDVIKPYVCNNHLCAYQYYLMGRGPSLEYEICHNLPTVDLLVSLAYSAAVGGVLEDPLPVNLGLRVKPPRTGSSSPGLGVDGLCDFDALDINGKRAAIADLIDSLPAITEMKRHLQKPVTTWGVKPQLQTMDPLTILPAAWIVLRWCVGSCTAHLEELVDPSDLMQGVDLNYRQFRFSVGAPEAETKFKQAVQSAQQTSRNAMEYPSLYAFHGSALKNWHSIIRHGLWFKTVAHGRAFGHGVYFAKEGTTSLGSYAHGGSTWRNSQLYPQSCAALAEIVNLPENFVSNHPHYVVADTTWIVCRYLLVSNRNNPSPHAPKSPTVATRGAPSETIPMVRMDPQRRVTLGGQEISIPLPEYKLEKLRRERENEYMEEDQDEDDLALFADPASTSSQPKQSDVYEEPPRSTARPADDWKHDPDWVKETVTQMMLAPTDSTSMATMALQRELNAMLKEQERAKSLGELGWYIPPEFIEDNLYQWIVELHSFDKDLPIAKDLAQKNVNSLVFEIRFPPSFPHSPPFFRILKPRFLPFIQGGGGHVTGGGSICMDLLTTDGWLPSYSIPAVLLQIKMAISNPDPKPARLAQNWDMPYSMREAVEGFKRAASHHGWRIPKELDRLVL</sequence>
<dbReference type="InterPro" id="IPR051838">
    <property type="entry name" value="ARTD_PARP"/>
</dbReference>
<evidence type="ECO:0000259" key="6">
    <source>
        <dbReference type="PROSITE" id="PS50127"/>
    </source>
</evidence>
<dbReference type="SUPFAM" id="SSF56399">
    <property type="entry name" value="ADP-ribosylation"/>
    <property type="match status" value="1"/>
</dbReference>
<feature type="region of interest" description="Disordered" evidence="5">
    <location>
        <begin position="120"/>
        <end position="140"/>
    </location>
</feature>
<gene>
    <name evidence="7" type="ORF">BJ322DRAFT_1002310</name>
</gene>
<evidence type="ECO:0000256" key="2">
    <source>
        <dbReference type="ARBA" id="ARBA00022679"/>
    </source>
</evidence>
<dbReference type="Gene3D" id="3.10.110.10">
    <property type="entry name" value="Ubiquitin Conjugating Enzyme"/>
    <property type="match status" value="1"/>
</dbReference>
<dbReference type="InterPro" id="IPR012317">
    <property type="entry name" value="Poly(ADP-ribose)pol_cat_dom"/>
</dbReference>
<keyword evidence="8" id="KW-1185">Reference proteome</keyword>
<keyword evidence="4" id="KW-0520">NAD</keyword>
<feature type="domain" description="UBC core" evidence="6">
    <location>
        <begin position="878"/>
        <end position="1052"/>
    </location>
</feature>
<name>A0A9P6HL37_9AGAM</name>
<dbReference type="PANTHER" id="PTHR21328">
    <property type="entry name" value="POLY ADP-RIBOSE POLYMERASE FAMILY, MEMBER PARP"/>
    <property type="match status" value="1"/>
</dbReference>
<keyword evidence="2" id="KW-0808">Transferase</keyword>
<feature type="region of interest" description="Disordered" evidence="5">
    <location>
        <begin position="284"/>
        <end position="318"/>
    </location>
</feature>
<feature type="region of interest" description="Disordered" evidence="5">
    <location>
        <begin position="751"/>
        <end position="780"/>
    </location>
</feature>
<evidence type="ECO:0000256" key="4">
    <source>
        <dbReference type="ARBA" id="ARBA00023027"/>
    </source>
</evidence>
<dbReference type="CDD" id="cd23802">
    <property type="entry name" value="UBCc_UBE2Q"/>
    <property type="match status" value="1"/>
</dbReference>
<accession>A0A9P6HL37</accession>
<dbReference type="AlphaFoldDB" id="A0A9P6HL37"/>
<evidence type="ECO:0000313" key="8">
    <source>
        <dbReference type="Proteomes" id="UP000736335"/>
    </source>
</evidence>
<keyword evidence="1" id="KW-0328">Glycosyltransferase</keyword>
<evidence type="ECO:0000256" key="3">
    <source>
        <dbReference type="ARBA" id="ARBA00022695"/>
    </source>
</evidence>
<dbReference type="InterPro" id="IPR000608">
    <property type="entry name" value="UBC"/>
</dbReference>
<organism evidence="7 8">
    <name type="scientific">Thelephora terrestris</name>
    <dbReference type="NCBI Taxonomy" id="56493"/>
    <lineage>
        <taxon>Eukaryota</taxon>
        <taxon>Fungi</taxon>
        <taxon>Dikarya</taxon>
        <taxon>Basidiomycota</taxon>
        <taxon>Agaricomycotina</taxon>
        <taxon>Agaricomycetes</taxon>
        <taxon>Thelephorales</taxon>
        <taxon>Thelephoraceae</taxon>
        <taxon>Thelephora</taxon>
    </lineage>
</organism>
<evidence type="ECO:0000313" key="7">
    <source>
        <dbReference type="EMBL" id="KAF9788386.1"/>
    </source>
</evidence>
<dbReference type="PROSITE" id="PS50127">
    <property type="entry name" value="UBC_2"/>
    <property type="match status" value="1"/>
</dbReference>
<dbReference type="Proteomes" id="UP000736335">
    <property type="component" value="Unassembled WGS sequence"/>
</dbReference>
<comment type="caution">
    <text evidence="7">The sequence shown here is derived from an EMBL/GenBank/DDBJ whole genome shotgun (WGS) entry which is preliminary data.</text>
</comment>
<reference evidence="7" key="1">
    <citation type="journal article" date="2020" name="Nat. Commun.">
        <title>Large-scale genome sequencing of mycorrhizal fungi provides insights into the early evolution of symbiotic traits.</title>
        <authorList>
            <person name="Miyauchi S."/>
            <person name="Kiss E."/>
            <person name="Kuo A."/>
            <person name="Drula E."/>
            <person name="Kohler A."/>
            <person name="Sanchez-Garcia M."/>
            <person name="Morin E."/>
            <person name="Andreopoulos B."/>
            <person name="Barry K.W."/>
            <person name="Bonito G."/>
            <person name="Buee M."/>
            <person name="Carver A."/>
            <person name="Chen C."/>
            <person name="Cichocki N."/>
            <person name="Clum A."/>
            <person name="Culley D."/>
            <person name="Crous P.W."/>
            <person name="Fauchery L."/>
            <person name="Girlanda M."/>
            <person name="Hayes R.D."/>
            <person name="Keri Z."/>
            <person name="LaButti K."/>
            <person name="Lipzen A."/>
            <person name="Lombard V."/>
            <person name="Magnuson J."/>
            <person name="Maillard F."/>
            <person name="Murat C."/>
            <person name="Nolan M."/>
            <person name="Ohm R.A."/>
            <person name="Pangilinan J."/>
            <person name="Pereira M.F."/>
            <person name="Perotto S."/>
            <person name="Peter M."/>
            <person name="Pfister S."/>
            <person name="Riley R."/>
            <person name="Sitrit Y."/>
            <person name="Stielow J.B."/>
            <person name="Szollosi G."/>
            <person name="Zifcakova L."/>
            <person name="Stursova M."/>
            <person name="Spatafora J.W."/>
            <person name="Tedersoo L."/>
            <person name="Vaario L.M."/>
            <person name="Yamada A."/>
            <person name="Yan M."/>
            <person name="Wang P."/>
            <person name="Xu J."/>
            <person name="Bruns T."/>
            <person name="Baldrian P."/>
            <person name="Vilgalys R."/>
            <person name="Dunand C."/>
            <person name="Henrissat B."/>
            <person name="Grigoriev I.V."/>
            <person name="Hibbett D."/>
            <person name="Nagy L.G."/>
            <person name="Martin F.M."/>
        </authorList>
    </citation>
    <scope>NUCLEOTIDE SEQUENCE</scope>
    <source>
        <strain evidence="7">UH-Tt-Lm1</strain>
    </source>
</reference>
<evidence type="ECO:0000256" key="1">
    <source>
        <dbReference type="ARBA" id="ARBA00022676"/>
    </source>
</evidence>
<feature type="compositionally biased region" description="Acidic residues" evidence="5">
    <location>
        <begin position="125"/>
        <end position="140"/>
    </location>
</feature>
<dbReference type="Pfam" id="PF00179">
    <property type="entry name" value="UQ_con"/>
    <property type="match status" value="1"/>
</dbReference>
<dbReference type="Pfam" id="PF00644">
    <property type="entry name" value="PARP"/>
    <property type="match status" value="1"/>
</dbReference>
<dbReference type="EMBL" id="WIUZ02000004">
    <property type="protein sequence ID" value="KAF9788386.1"/>
    <property type="molecule type" value="Genomic_DNA"/>
</dbReference>
<feature type="region of interest" description="Disordered" evidence="5">
    <location>
        <begin position="827"/>
        <end position="857"/>
    </location>
</feature>
<dbReference type="GO" id="GO:0016779">
    <property type="term" value="F:nucleotidyltransferase activity"/>
    <property type="evidence" value="ECO:0007669"/>
    <property type="project" value="UniProtKB-KW"/>
</dbReference>
<dbReference type="SMART" id="SM00212">
    <property type="entry name" value="UBCc"/>
    <property type="match status" value="1"/>
</dbReference>
<dbReference type="SUPFAM" id="SSF54495">
    <property type="entry name" value="UBC-like"/>
    <property type="match status" value="1"/>
</dbReference>
<dbReference type="GO" id="GO:0003950">
    <property type="term" value="F:NAD+ poly-ADP-ribosyltransferase activity"/>
    <property type="evidence" value="ECO:0007669"/>
    <property type="project" value="InterPro"/>
</dbReference>
<protein>
    <recommendedName>
        <fullName evidence="6">UBC core domain-containing protein</fullName>
    </recommendedName>
</protein>
<evidence type="ECO:0000256" key="5">
    <source>
        <dbReference type="SAM" id="MobiDB-lite"/>
    </source>
</evidence>
<reference evidence="7" key="2">
    <citation type="submission" date="2020-11" db="EMBL/GenBank/DDBJ databases">
        <authorList>
            <consortium name="DOE Joint Genome Institute"/>
            <person name="Kuo A."/>
            <person name="Miyauchi S."/>
            <person name="Kiss E."/>
            <person name="Drula E."/>
            <person name="Kohler A."/>
            <person name="Sanchez-Garcia M."/>
            <person name="Andreopoulos B."/>
            <person name="Barry K.W."/>
            <person name="Bonito G."/>
            <person name="Buee M."/>
            <person name="Carver A."/>
            <person name="Chen C."/>
            <person name="Cichocki N."/>
            <person name="Clum A."/>
            <person name="Culley D."/>
            <person name="Crous P.W."/>
            <person name="Fauchery L."/>
            <person name="Girlanda M."/>
            <person name="Hayes R."/>
            <person name="Keri Z."/>
            <person name="Labutti K."/>
            <person name="Lipzen A."/>
            <person name="Lombard V."/>
            <person name="Magnuson J."/>
            <person name="Maillard F."/>
            <person name="Morin E."/>
            <person name="Murat C."/>
            <person name="Nolan M."/>
            <person name="Ohm R."/>
            <person name="Pangilinan J."/>
            <person name="Pereira M."/>
            <person name="Perotto S."/>
            <person name="Peter M."/>
            <person name="Riley R."/>
            <person name="Sitrit Y."/>
            <person name="Stielow B."/>
            <person name="Szollosi G."/>
            <person name="Zifcakova L."/>
            <person name="Stursova M."/>
            <person name="Spatafora J.W."/>
            <person name="Tedersoo L."/>
            <person name="Vaario L.-M."/>
            <person name="Yamada A."/>
            <person name="Yan M."/>
            <person name="Wang P."/>
            <person name="Xu J."/>
            <person name="Bruns T."/>
            <person name="Baldrian P."/>
            <person name="Vilgalys R."/>
            <person name="Henrissat B."/>
            <person name="Grigoriev I.V."/>
            <person name="Hibbett D."/>
            <person name="Nagy L.G."/>
            <person name="Martin F.M."/>
        </authorList>
    </citation>
    <scope>NUCLEOTIDE SEQUENCE</scope>
    <source>
        <strain evidence="7">UH-Tt-Lm1</strain>
    </source>
</reference>
<dbReference type="OrthoDB" id="109543at2759"/>
<dbReference type="Gene3D" id="3.90.228.10">
    <property type="match status" value="1"/>
</dbReference>
<proteinExistence type="predicted"/>
<feature type="compositionally biased region" description="Acidic residues" evidence="5">
    <location>
        <begin position="292"/>
        <end position="301"/>
    </location>
</feature>